<reference evidence="8" key="1">
    <citation type="journal article" date="2021" name="Nat. Commun.">
        <title>Genetic determinants of endophytism in the Arabidopsis root mycobiome.</title>
        <authorList>
            <person name="Mesny F."/>
            <person name="Miyauchi S."/>
            <person name="Thiergart T."/>
            <person name="Pickel B."/>
            <person name="Atanasova L."/>
            <person name="Karlsson M."/>
            <person name="Huettel B."/>
            <person name="Barry K.W."/>
            <person name="Haridas S."/>
            <person name="Chen C."/>
            <person name="Bauer D."/>
            <person name="Andreopoulos W."/>
            <person name="Pangilinan J."/>
            <person name="LaButti K."/>
            <person name="Riley R."/>
            <person name="Lipzen A."/>
            <person name="Clum A."/>
            <person name="Drula E."/>
            <person name="Henrissat B."/>
            <person name="Kohler A."/>
            <person name="Grigoriev I.V."/>
            <person name="Martin F.M."/>
            <person name="Hacquard S."/>
        </authorList>
    </citation>
    <scope>NUCLEOTIDE SEQUENCE</scope>
    <source>
        <strain evidence="8">MPI-CAGE-AT-0147</strain>
    </source>
</reference>
<dbReference type="Proteomes" id="UP000738349">
    <property type="component" value="Unassembled WGS sequence"/>
</dbReference>
<feature type="domain" description="Rhodopsin" evidence="7">
    <location>
        <begin position="35"/>
        <end position="275"/>
    </location>
</feature>
<feature type="transmembrane region" description="Helical" evidence="6">
    <location>
        <begin position="213"/>
        <end position="233"/>
    </location>
</feature>
<proteinExistence type="inferred from homology"/>
<dbReference type="EMBL" id="JAGMUV010000001">
    <property type="protein sequence ID" value="KAH7176224.1"/>
    <property type="molecule type" value="Genomic_DNA"/>
</dbReference>
<accession>A0A9P9FU09</accession>
<evidence type="ECO:0000256" key="1">
    <source>
        <dbReference type="ARBA" id="ARBA00004141"/>
    </source>
</evidence>
<evidence type="ECO:0000256" key="3">
    <source>
        <dbReference type="ARBA" id="ARBA00022989"/>
    </source>
</evidence>
<dbReference type="PANTHER" id="PTHR33048">
    <property type="entry name" value="PTH11-LIKE INTEGRAL MEMBRANE PROTEIN (AFU_ORTHOLOGUE AFUA_5G11245)"/>
    <property type="match status" value="1"/>
</dbReference>
<feature type="transmembrane region" description="Helical" evidence="6">
    <location>
        <begin position="20"/>
        <end position="39"/>
    </location>
</feature>
<comment type="subcellular location">
    <subcellularLocation>
        <location evidence="1">Membrane</location>
        <topology evidence="1">Multi-pass membrane protein</topology>
    </subcellularLocation>
</comment>
<evidence type="ECO:0000313" key="8">
    <source>
        <dbReference type="EMBL" id="KAH7176224.1"/>
    </source>
</evidence>
<organism evidence="8 9">
    <name type="scientific">Dactylonectria macrodidyma</name>
    <dbReference type="NCBI Taxonomy" id="307937"/>
    <lineage>
        <taxon>Eukaryota</taxon>
        <taxon>Fungi</taxon>
        <taxon>Dikarya</taxon>
        <taxon>Ascomycota</taxon>
        <taxon>Pezizomycotina</taxon>
        <taxon>Sordariomycetes</taxon>
        <taxon>Hypocreomycetidae</taxon>
        <taxon>Hypocreales</taxon>
        <taxon>Nectriaceae</taxon>
        <taxon>Dactylonectria</taxon>
    </lineage>
</organism>
<name>A0A9P9FU09_9HYPO</name>
<feature type="transmembrane region" description="Helical" evidence="6">
    <location>
        <begin position="253"/>
        <end position="277"/>
    </location>
</feature>
<evidence type="ECO:0000313" key="9">
    <source>
        <dbReference type="Proteomes" id="UP000738349"/>
    </source>
</evidence>
<dbReference type="InterPro" id="IPR052337">
    <property type="entry name" value="SAT4-like"/>
</dbReference>
<dbReference type="Pfam" id="PF20684">
    <property type="entry name" value="Fung_rhodopsin"/>
    <property type="match status" value="1"/>
</dbReference>
<feature type="transmembrane region" description="Helical" evidence="6">
    <location>
        <begin position="179"/>
        <end position="201"/>
    </location>
</feature>
<comment type="caution">
    <text evidence="8">The sequence shown here is derived from an EMBL/GenBank/DDBJ whole genome shotgun (WGS) entry which is preliminary data.</text>
</comment>
<feature type="transmembrane region" description="Helical" evidence="6">
    <location>
        <begin position="129"/>
        <end position="149"/>
    </location>
</feature>
<dbReference type="GO" id="GO:0016020">
    <property type="term" value="C:membrane"/>
    <property type="evidence" value="ECO:0007669"/>
    <property type="project" value="UniProtKB-SubCell"/>
</dbReference>
<evidence type="ECO:0000256" key="2">
    <source>
        <dbReference type="ARBA" id="ARBA00022692"/>
    </source>
</evidence>
<dbReference type="AlphaFoldDB" id="A0A9P9FU09"/>
<comment type="similarity">
    <text evidence="5">Belongs to the SAT4 family.</text>
</comment>
<keyword evidence="9" id="KW-1185">Reference proteome</keyword>
<feature type="transmembrane region" description="Helical" evidence="6">
    <location>
        <begin position="51"/>
        <end position="70"/>
    </location>
</feature>
<protein>
    <recommendedName>
        <fullName evidence="7">Rhodopsin domain-containing protein</fullName>
    </recommendedName>
</protein>
<keyword evidence="2 6" id="KW-0812">Transmembrane</keyword>
<sequence length="382" mass="42603">MDPPKESGEPIESQGHAMRGLNIALILITTIIIILRLYIRGWMTKALGLDDLIATVAFGLCITFSALEIVQVHNGSGTPMDQVSSEQIIAFFSILPISELVFILSSGFVRLSILAFLPRLSKDRIYIRYIWGIGFVIVAITLVTFFFFLTRCRPIGDLFNAAKPDRICVSKDKEADMMWAHSIVGICIDLALFGLPIWVIHNNMTFSSKAIKVILVFCVGLFAVITGVVRFGFIVTADFATNTTYKAIRVTTWAALELHVGLWCGCFPTLQPLLRLVSYKLGLRSRLESTNKKTPHTVTDAQCRGDWPGATRYIRQASIVDRESDGASCRVMVSAGDSTTEFVELDDVDKGIRMRTDVQVRVEEGLHMRERQEAKTTTWDAI</sequence>
<keyword evidence="3 6" id="KW-1133">Transmembrane helix</keyword>
<evidence type="ECO:0000259" key="7">
    <source>
        <dbReference type="Pfam" id="PF20684"/>
    </source>
</evidence>
<dbReference type="PANTHER" id="PTHR33048:SF47">
    <property type="entry name" value="INTEGRAL MEMBRANE PROTEIN-RELATED"/>
    <property type="match status" value="1"/>
</dbReference>
<dbReference type="OrthoDB" id="5413793at2759"/>
<dbReference type="InterPro" id="IPR049326">
    <property type="entry name" value="Rhodopsin_dom_fungi"/>
</dbReference>
<evidence type="ECO:0000256" key="5">
    <source>
        <dbReference type="ARBA" id="ARBA00038359"/>
    </source>
</evidence>
<gene>
    <name evidence="8" type="ORF">EDB81DRAFT_751610</name>
</gene>
<evidence type="ECO:0000256" key="4">
    <source>
        <dbReference type="ARBA" id="ARBA00023136"/>
    </source>
</evidence>
<evidence type="ECO:0000256" key="6">
    <source>
        <dbReference type="SAM" id="Phobius"/>
    </source>
</evidence>
<keyword evidence="4 6" id="KW-0472">Membrane</keyword>
<feature type="transmembrane region" description="Helical" evidence="6">
    <location>
        <begin position="90"/>
        <end position="117"/>
    </location>
</feature>